<dbReference type="EMBL" id="JBJQOH010000002">
    <property type="protein sequence ID" value="KAL3697940.1"/>
    <property type="molecule type" value="Genomic_DNA"/>
</dbReference>
<keyword evidence="5" id="KW-0966">Cell projection</keyword>
<dbReference type="PANTHER" id="PTHR13159:SF0">
    <property type="entry name" value="RADIAL SPOKE HEAD 6 HOMOLOG A"/>
    <property type="match status" value="1"/>
</dbReference>
<dbReference type="GO" id="GO:0005930">
    <property type="term" value="C:axoneme"/>
    <property type="evidence" value="ECO:0007669"/>
    <property type="project" value="UniProtKB-SubCell"/>
</dbReference>
<feature type="compositionally biased region" description="Acidic residues" evidence="6">
    <location>
        <begin position="357"/>
        <end position="370"/>
    </location>
</feature>
<dbReference type="Proteomes" id="UP001633002">
    <property type="component" value="Unassembled WGS sequence"/>
</dbReference>
<feature type="compositionally biased region" description="Basic and acidic residues" evidence="6">
    <location>
        <begin position="217"/>
        <end position="228"/>
    </location>
</feature>
<evidence type="ECO:0000313" key="8">
    <source>
        <dbReference type="Proteomes" id="UP001633002"/>
    </source>
</evidence>
<evidence type="ECO:0000256" key="5">
    <source>
        <dbReference type="ARBA" id="ARBA00023273"/>
    </source>
</evidence>
<organism evidence="7 8">
    <name type="scientific">Riccia sorocarpa</name>
    <dbReference type="NCBI Taxonomy" id="122646"/>
    <lineage>
        <taxon>Eukaryota</taxon>
        <taxon>Viridiplantae</taxon>
        <taxon>Streptophyta</taxon>
        <taxon>Embryophyta</taxon>
        <taxon>Marchantiophyta</taxon>
        <taxon>Marchantiopsida</taxon>
        <taxon>Marchantiidae</taxon>
        <taxon>Marchantiales</taxon>
        <taxon>Ricciaceae</taxon>
        <taxon>Riccia</taxon>
    </lineage>
</organism>
<dbReference type="PANTHER" id="PTHR13159">
    <property type="entry name" value="RADIAL SPOKEHEAD-RELATED"/>
    <property type="match status" value="1"/>
</dbReference>
<evidence type="ECO:0000313" key="7">
    <source>
        <dbReference type="EMBL" id="KAL3697940.1"/>
    </source>
</evidence>
<proteinExistence type="predicted"/>
<comment type="subcellular location">
    <subcellularLocation>
        <location evidence="1">Cytoplasm</location>
        <location evidence="1">Cytoskeleton</location>
        <location evidence="1">Cilium axoneme</location>
    </subcellularLocation>
</comment>
<keyword evidence="8" id="KW-1185">Reference proteome</keyword>
<evidence type="ECO:0000256" key="1">
    <source>
        <dbReference type="ARBA" id="ARBA00004430"/>
    </source>
</evidence>
<dbReference type="CDD" id="cd22963">
    <property type="entry name" value="DD_CrRSP4-like"/>
    <property type="match status" value="1"/>
</dbReference>
<keyword evidence="4" id="KW-0206">Cytoskeleton</keyword>
<comment type="caution">
    <text evidence="7">The sequence shown here is derived from an EMBL/GenBank/DDBJ whole genome shotgun (WGS) entry which is preliminary data.</text>
</comment>
<sequence length="370" mass="40382">MMSTEEALNTLKQSSTVTGDSVFTHLSELLRHILASKPNNVVDVLEISFLLKVTRYISNENTGFLREGRDPKDVQAVALFLELFATKEPQEIPEDQKPKEKKPRTDSEGESETNTETETETEVTETEEAPTSNIEVENLYADSVFMDAVGVGLGRTEMLMIMLAMKVLGDNPSLGITSLRFFGKYFGTKKNYFVFESLMSGEEEAATEGEEGSEGEDGTKKKPPKEEPLTTTGRCADYEKGEKGGGDDESEGATTEGETEDGTDESSSKQGEEEGEVPPTAEEREVIPESLASVENDKDFVEGVNPWSINYVPPPPPPIQKETKGEFVESTELPLQLAKEGGSATEAEGTEDGATTEGEESWTEDNESIA</sequence>
<evidence type="ECO:0000256" key="3">
    <source>
        <dbReference type="ARBA" id="ARBA00023069"/>
    </source>
</evidence>
<dbReference type="Pfam" id="PF04712">
    <property type="entry name" value="Radial_spoke"/>
    <property type="match status" value="1"/>
</dbReference>
<accession>A0ABD3I6F0</accession>
<feature type="compositionally biased region" description="Low complexity" evidence="6">
    <location>
        <begin position="338"/>
        <end position="356"/>
    </location>
</feature>
<reference evidence="7 8" key="1">
    <citation type="submission" date="2024-09" db="EMBL/GenBank/DDBJ databases">
        <title>Chromosome-scale assembly of Riccia sorocarpa.</title>
        <authorList>
            <person name="Paukszto L."/>
        </authorList>
    </citation>
    <scope>NUCLEOTIDE SEQUENCE [LARGE SCALE GENOMIC DNA]</scope>
    <source>
        <strain evidence="7">LP-2024</strain>
        <tissue evidence="7">Aerial parts of the thallus</tissue>
    </source>
</reference>
<feature type="compositionally biased region" description="Acidic residues" evidence="6">
    <location>
        <begin position="247"/>
        <end position="264"/>
    </location>
</feature>
<gene>
    <name evidence="7" type="ORF">R1sor_012016</name>
</gene>
<dbReference type="InterPro" id="IPR006802">
    <property type="entry name" value="Radial_spoke"/>
</dbReference>
<evidence type="ECO:0000256" key="4">
    <source>
        <dbReference type="ARBA" id="ARBA00023212"/>
    </source>
</evidence>
<evidence type="ECO:0000256" key="6">
    <source>
        <dbReference type="SAM" id="MobiDB-lite"/>
    </source>
</evidence>
<feature type="compositionally biased region" description="Acidic residues" evidence="6">
    <location>
        <begin position="108"/>
        <end position="128"/>
    </location>
</feature>
<evidence type="ECO:0000256" key="2">
    <source>
        <dbReference type="ARBA" id="ARBA00022490"/>
    </source>
</evidence>
<feature type="compositionally biased region" description="Basic and acidic residues" evidence="6">
    <location>
        <begin position="89"/>
        <end position="107"/>
    </location>
</feature>
<feature type="compositionally biased region" description="Acidic residues" evidence="6">
    <location>
        <begin position="203"/>
        <end position="216"/>
    </location>
</feature>
<dbReference type="AlphaFoldDB" id="A0ABD3I6F0"/>
<protein>
    <submittedName>
        <fullName evidence="7">Uncharacterized protein</fullName>
    </submittedName>
</protein>
<keyword evidence="2" id="KW-0963">Cytoplasm</keyword>
<feature type="region of interest" description="Disordered" evidence="6">
    <location>
        <begin position="203"/>
        <end position="370"/>
    </location>
</feature>
<feature type="compositionally biased region" description="Basic and acidic residues" evidence="6">
    <location>
        <begin position="236"/>
        <end position="246"/>
    </location>
</feature>
<feature type="region of interest" description="Disordered" evidence="6">
    <location>
        <begin position="89"/>
        <end position="135"/>
    </location>
</feature>
<keyword evidence="3" id="KW-0969">Cilium</keyword>
<name>A0ABD3I6F0_9MARC</name>